<accession>A0A9P1BML8</accession>
<evidence type="ECO:0000313" key="4">
    <source>
        <dbReference type="Proteomes" id="UP001152797"/>
    </source>
</evidence>
<keyword evidence="4" id="KW-1185">Reference proteome</keyword>
<protein>
    <submittedName>
        <fullName evidence="2">Uncharacterized protein</fullName>
    </submittedName>
</protein>
<organism evidence="2">
    <name type="scientific">Cladocopium goreaui</name>
    <dbReference type="NCBI Taxonomy" id="2562237"/>
    <lineage>
        <taxon>Eukaryota</taxon>
        <taxon>Sar</taxon>
        <taxon>Alveolata</taxon>
        <taxon>Dinophyceae</taxon>
        <taxon>Suessiales</taxon>
        <taxon>Symbiodiniaceae</taxon>
        <taxon>Cladocopium</taxon>
    </lineage>
</organism>
<reference evidence="2" key="1">
    <citation type="submission" date="2022-10" db="EMBL/GenBank/DDBJ databases">
        <authorList>
            <person name="Chen Y."/>
            <person name="Dougan E. K."/>
            <person name="Chan C."/>
            <person name="Rhodes N."/>
            <person name="Thang M."/>
        </authorList>
    </citation>
    <scope>NUCLEOTIDE SEQUENCE</scope>
</reference>
<dbReference type="AlphaFoldDB" id="A0A9P1BML8"/>
<feature type="region of interest" description="Disordered" evidence="1">
    <location>
        <begin position="809"/>
        <end position="836"/>
    </location>
</feature>
<feature type="compositionally biased region" description="Polar residues" evidence="1">
    <location>
        <begin position="816"/>
        <end position="836"/>
    </location>
</feature>
<dbReference type="EMBL" id="CAMXCT010000244">
    <property type="protein sequence ID" value="CAI3976108.1"/>
    <property type="molecule type" value="Genomic_DNA"/>
</dbReference>
<name>A0A9P1BML8_9DINO</name>
<evidence type="ECO:0000313" key="2">
    <source>
        <dbReference type="EMBL" id="CAI3976108.1"/>
    </source>
</evidence>
<reference evidence="3 4" key="2">
    <citation type="submission" date="2024-05" db="EMBL/GenBank/DDBJ databases">
        <authorList>
            <person name="Chen Y."/>
            <person name="Shah S."/>
            <person name="Dougan E. K."/>
            <person name="Thang M."/>
            <person name="Chan C."/>
        </authorList>
    </citation>
    <scope>NUCLEOTIDE SEQUENCE [LARGE SCALE GENOMIC DNA]</scope>
</reference>
<feature type="region of interest" description="Disordered" evidence="1">
    <location>
        <begin position="516"/>
        <end position="541"/>
    </location>
</feature>
<dbReference type="EMBL" id="CAMXCT030000244">
    <property type="protein sequence ID" value="CAL4763420.1"/>
    <property type="molecule type" value="Genomic_DNA"/>
</dbReference>
<gene>
    <name evidence="2" type="ORF">C1SCF055_LOCUS4361</name>
</gene>
<feature type="compositionally biased region" description="Polar residues" evidence="1">
    <location>
        <begin position="516"/>
        <end position="528"/>
    </location>
</feature>
<dbReference type="Proteomes" id="UP001152797">
    <property type="component" value="Unassembled WGS sequence"/>
</dbReference>
<sequence>MDTPWLGAVAFSIGWLLREWTLPQKGDQEVCKCQCTVAAPTNLESNWSSPPLWVVIFVGLILVAFGNTALTLRFSYQDTSTGLDKTVSVAVKGKAKVFHTRLIVEHIERMDYLVATPDLDLFLGLSNSDLVDCIPALPGDLGLMTMGVGGAHAKTVTIRLLLGEDRFVADDVRTLEVRYGASGERLRTFRESVKEIQQVEFADFPLMPRTTLDYAKAIAAVSESAVAQPHMWVGASRIPEGDRSIFEDECLARVLDAAVTYDCLDITNLTIAWGSRVEQEVVLAVADCCEMCKKAEAVGAAAFFTRAGLLVASARRLDELPLNQRLAISDILRCVKKLGHPPLHAHCSEAFQALRAASSTYGNFEAGVGDVVPMDLAQLSLPEERVAGVNLVSALSGPLQEVVMNFEDHMLQDADVCADIKGCFYAVRVEEALSDYSASCKTSPGMKFIWQLGFTVHEEKYANTHFKTLGGVVDDDCGEVRATVERLWALILALSTSPNTRILFMPYLKVIVGRKQTQGPKATPSTRVLSKKKQAPAHGVGATRALSSKSLKVAKLEKTVQKRAEGVLVQEDKAEIPKKRRSIQRLPLKEEANSEEQQADSPGREECFQRSAAPIWPTFEEVREFLPGGKASSEGEKLVAAVEYKFASLRGKLVHSRRALKGWRKERVKELKSLGHKLFPFDAAQYKMFFVEAGEMLNLDALHPYQTRHGGAAEDLNGKERDHANVKQRGWPEVFSMRSMPPKFCLELFAGTARVTKCLLKKGRDSSGCFWTLQAQPYPWLFAEVVAANAAIALQAFMSELADDITRESRGKENLGATQSSQFEAVQKSPKYSTDPNAARNHRIVCAVGAIPRKDPVVCVTGKEMQDCKTMRDMPNPDAARLHHPLCNDRFEKTRAITWVTVHPPTCGCLKLRGSSSGWCSVEEVEGNRSYGCDR</sequence>
<evidence type="ECO:0000313" key="3">
    <source>
        <dbReference type="EMBL" id="CAL4763420.1"/>
    </source>
</evidence>
<proteinExistence type="predicted"/>
<comment type="caution">
    <text evidence="2">The sequence shown here is derived from an EMBL/GenBank/DDBJ whole genome shotgun (WGS) entry which is preliminary data.</text>
</comment>
<feature type="region of interest" description="Disordered" evidence="1">
    <location>
        <begin position="580"/>
        <end position="607"/>
    </location>
</feature>
<dbReference type="EMBL" id="CAMXCT020000244">
    <property type="protein sequence ID" value="CAL1129483.1"/>
    <property type="molecule type" value="Genomic_DNA"/>
</dbReference>
<evidence type="ECO:0000256" key="1">
    <source>
        <dbReference type="SAM" id="MobiDB-lite"/>
    </source>
</evidence>